<proteinExistence type="inferred from homology"/>
<dbReference type="EC" id="2.1.1.63" evidence="8"/>
<name>A0ABX5KJ72_9BURK</name>
<comment type="miscellaneous">
    <text evidence="8">This enzyme catalyzes only one turnover and therefore is not strictly catalytic. According to one definition, an enzyme is a biocatalyst that acts repeatedly and over many reaction cycles.</text>
</comment>
<comment type="subcellular location">
    <subcellularLocation>
        <location evidence="8">Cytoplasm</location>
    </subcellularLocation>
</comment>
<dbReference type="NCBIfam" id="TIGR00589">
    <property type="entry name" value="ogt"/>
    <property type="match status" value="1"/>
</dbReference>
<dbReference type="PANTHER" id="PTHR10815">
    <property type="entry name" value="METHYLATED-DNA--PROTEIN-CYSTEINE METHYLTRANSFERASE"/>
    <property type="match status" value="1"/>
</dbReference>
<evidence type="ECO:0000259" key="9">
    <source>
        <dbReference type="Pfam" id="PF01035"/>
    </source>
</evidence>
<keyword evidence="3 8" id="KW-0489">Methyltransferase</keyword>
<comment type="catalytic activity">
    <reaction evidence="7 8">
        <text>a 6-O-methyl-2'-deoxyguanosine in DNA + L-cysteinyl-[protein] = S-methyl-L-cysteinyl-[protein] + a 2'-deoxyguanosine in DNA</text>
        <dbReference type="Rhea" id="RHEA:24000"/>
        <dbReference type="Rhea" id="RHEA-COMP:10131"/>
        <dbReference type="Rhea" id="RHEA-COMP:10132"/>
        <dbReference type="Rhea" id="RHEA-COMP:11367"/>
        <dbReference type="Rhea" id="RHEA-COMP:11368"/>
        <dbReference type="ChEBI" id="CHEBI:29950"/>
        <dbReference type="ChEBI" id="CHEBI:82612"/>
        <dbReference type="ChEBI" id="CHEBI:85445"/>
        <dbReference type="ChEBI" id="CHEBI:85448"/>
        <dbReference type="EC" id="2.1.1.63"/>
    </reaction>
</comment>
<dbReference type="CDD" id="cd06445">
    <property type="entry name" value="ATase"/>
    <property type="match status" value="1"/>
</dbReference>
<evidence type="ECO:0000256" key="3">
    <source>
        <dbReference type="ARBA" id="ARBA00022603"/>
    </source>
</evidence>
<dbReference type="InterPro" id="IPR014048">
    <property type="entry name" value="MethylDNA_cys_MeTrfase_DNA-bd"/>
</dbReference>
<dbReference type="HAMAP" id="MF_00772">
    <property type="entry name" value="OGT"/>
    <property type="match status" value="1"/>
</dbReference>
<dbReference type="Gene3D" id="1.10.10.10">
    <property type="entry name" value="Winged helix-like DNA-binding domain superfamily/Winged helix DNA-binding domain"/>
    <property type="match status" value="1"/>
</dbReference>
<dbReference type="Gene3D" id="3.30.160.70">
    <property type="entry name" value="Methylated DNA-protein cysteine methyltransferase domain"/>
    <property type="match status" value="1"/>
</dbReference>
<evidence type="ECO:0000313" key="11">
    <source>
        <dbReference type="EMBL" id="PVX81374.1"/>
    </source>
</evidence>
<keyword evidence="12" id="KW-1185">Reference proteome</keyword>
<dbReference type="Pfam" id="PF02870">
    <property type="entry name" value="Methyltransf_1N"/>
    <property type="match status" value="1"/>
</dbReference>
<evidence type="ECO:0000256" key="7">
    <source>
        <dbReference type="ARBA" id="ARBA00049348"/>
    </source>
</evidence>
<evidence type="ECO:0000256" key="5">
    <source>
        <dbReference type="ARBA" id="ARBA00022763"/>
    </source>
</evidence>
<feature type="domain" description="Methylguanine DNA methyltransferase ribonuclease-like" evidence="10">
    <location>
        <begin position="6"/>
        <end position="74"/>
    </location>
</feature>
<comment type="caution">
    <text evidence="11">The sequence shown here is derived from an EMBL/GenBank/DDBJ whole genome shotgun (WGS) entry which is preliminary data.</text>
</comment>
<dbReference type="InterPro" id="IPR008332">
    <property type="entry name" value="MethylG_MeTrfase_N"/>
</dbReference>
<reference evidence="11 12" key="1">
    <citation type="submission" date="2018-05" db="EMBL/GenBank/DDBJ databases">
        <title>Genomic Encyclopedia of Type Strains, Phase IV (KMG-V): Genome sequencing to study the core and pangenomes of soil and plant-associated prokaryotes.</title>
        <authorList>
            <person name="Whitman W."/>
        </authorList>
    </citation>
    <scope>NUCLEOTIDE SEQUENCE [LARGE SCALE GENOMIC DNA]</scope>
    <source>
        <strain evidence="11 12">SCZa-39</strain>
    </source>
</reference>
<sequence length="169" mass="18038">MTPAYLISSPLGDIALRVEDDFLTGLFFVGQKYFPECSLMPVRKDAPPLVLLARQQVDEFFAGGRCVFTLPIALRGTPFQRRVWKALSAIPYGSVISYSDVAKDVGLSADHARAVGSAVGRNPVSVIVPCHRVVATSGSLTGYAGGIDRKAALLGLESRSAPSPLFSLQ</sequence>
<feature type="active site" description="Nucleophile; methyl group acceptor" evidence="8">
    <location>
        <position position="130"/>
    </location>
</feature>
<comment type="catalytic activity">
    <reaction evidence="1 8">
        <text>a 4-O-methyl-thymidine in DNA + L-cysteinyl-[protein] = a thymidine in DNA + S-methyl-L-cysteinyl-[protein]</text>
        <dbReference type="Rhea" id="RHEA:53428"/>
        <dbReference type="Rhea" id="RHEA-COMP:10131"/>
        <dbReference type="Rhea" id="RHEA-COMP:10132"/>
        <dbReference type="Rhea" id="RHEA-COMP:13555"/>
        <dbReference type="Rhea" id="RHEA-COMP:13556"/>
        <dbReference type="ChEBI" id="CHEBI:29950"/>
        <dbReference type="ChEBI" id="CHEBI:82612"/>
        <dbReference type="ChEBI" id="CHEBI:137386"/>
        <dbReference type="ChEBI" id="CHEBI:137387"/>
        <dbReference type="EC" id="2.1.1.63"/>
    </reaction>
</comment>
<dbReference type="Proteomes" id="UP000245712">
    <property type="component" value="Unassembled WGS sequence"/>
</dbReference>
<keyword evidence="2 8" id="KW-0963">Cytoplasm</keyword>
<dbReference type="EMBL" id="QEOB01000011">
    <property type="protein sequence ID" value="PVX81374.1"/>
    <property type="molecule type" value="Genomic_DNA"/>
</dbReference>
<dbReference type="InterPro" id="IPR036388">
    <property type="entry name" value="WH-like_DNA-bd_sf"/>
</dbReference>
<evidence type="ECO:0000256" key="6">
    <source>
        <dbReference type="ARBA" id="ARBA00023204"/>
    </source>
</evidence>
<dbReference type="InterPro" id="IPR023546">
    <property type="entry name" value="MGMT"/>
</dbReference>
<dbReference type="RefSeq" id="WP_116612384.1">
    <property type="nucleotide sequence ID" value="NZ_QEOB01000011.1"/>
</dbReference>
<protein>
    <recommendedName>
        <fullName evidence="8">Methylated-DNA--protein-cysteine methyltransferase</fullName>
        <ecNumber evidence="8">2.1.1.63</ecNumber>
    </recommendedName>
    <alternativeName>
        <fullName evidence="8">6-O-methylguanine-DNA methyltransferase</fullName>
        <shortName evidence="8">MGMT</shortName>
    </alternativeName>
    <alternativeName>
        <fullName evidence="8">O-6-methylguanine-DNA-alkyltransferase</fullName>
    </alternativeName>
</protein>
<evidence type="ECO:0000256" key="2">
    <source>
        <dbReference type="ARBA" id="ARBA00022490"/>
    </source>
</evidence>
<dbReference type="Pfam" id="PF01035">
    <property type="entry name" value="DNA_binding_1"/>
    <property type="match status" value="1"/>
</dbReference>
<organism evidence="11 12">
    <name type="scientific">Paraburkholderia unamae</name>
    <dbReference type="NCBI Taxonomy" id="219649"/>
    <lineage>
        <taxon>Bacteria</taxon>
        <taxon>Pseudomonadati</taxon>
        <taxon>Pseudomonadota</taxon>
        <taxon>Betaproteobacteria</taxon>
        <taxon>Burkholderiales</taxon>
        <taxon>Burkholderiaceae</taxon>
        <taxon>Paraburkholderia</taxon>
    </lineage>
</organism>
<dbReference type="InterPro" id="IPR036631">
    <property type="entry name" value="MGMT_N_sf"/>
</dbReference>
<gene>
    <name evidence="11" type="ORF">C7402_111276</name>
</gene>
<dbReference type="SUPFAM" id="SSF53155">
    <property type="entry name" value="Methylated DNA-protein cysteine methyltransferase domain"/>
    <property type="match status" value="1"/>
</dbReference>
<keyword evidence="6 8" id="KW-0234">DNA repair</keyword>
<evidence type="ECO:0000256" key="4">
    <source>
        <dbReference type="ARBA" id="ARBA00022679"/>
    </source>
</evidence>
<dbReference type="PANTHER" id="PTHR10815:SF5">
    <property type="entry name" value="METHYLATED-DNA--PROTEIN-CYSTEINE METHYLTRANSFERASE"/>
    <property type="match status" value="1"/>
</dbReference>
<keyword evidence="5 8" id="KW-0227">DNA damage</keyword>
<evidence type="ECO:0000256" key="1">
    <source>
        <dbReference type="ARBA" id="ARBA00001286"/>
    </source>
</evidence>
<dbReference type="PROSITE" id="PS00374">
    <property type="entry name" value="MGMT"/>
    <property type="match status" value="1"/>
</dbReference>
<dbReference type="InterPro" id="IPR001497">
    <property type="entry name" value="MethylDNA_cys_MeTrfase_AS"/>
</dbReference>
<comment type="similarity">
    <text evidence="8">Belongs to the MGMT family.</text>
</comment>
<dbReference type="SUPFAM" id="SSF46767">
    <property type="entry name" value="Methylated DNA-protein cysteine methyltransferase, C-terminal domain"/>
    <property type="match status" value="1"/>
</dbReference>
<dbReference type="InterPro" id="IPR036217">
    <property type="entry name" value="MethylDNA_cys_MeTrfase_DNAb"/>
</dbReference>
<evidence type="ECO:0000259" key="10">
    <source>
        <dbReference type="Pfam" id="PF02870"/>
    </source>
</evidence>
<evidence type="ECO:0000256" key="8">
    <source>
        <dbReference type="HAMAP-Rule" id="MF_00772"/>
    </source>
</evidence>
<evidence type="ECO:0000313" key="12">
    <source>
        <dbReference type="Proteomes" id="UP000245712"/>
    </source>
</evidence>
<accession>A0ABX5KJ72</accession>
<comment type="function">
    <text evidence="8">Involved in the cellular defense against the biological effects of O6-methylguanine (O6-MeG) and O4-methylthymine (O4-MeT) in DNA. Repairs the methylated nucleobase in DNA by stoichiometrically transferring the methyl group to a cysteine residue in the enzyme. This is a suicide reaction: the enzyme is irreversibly inactivated.</text>
</comment>
<feature type="domain" description="Methylated-DNA-[protein]-cysteine S-methyltransferase DNA binding" evidence="9">
    <location>
        <begin position="78"/>
        <end position="158"/>
    </location>
</feature>
<keyword evidence="4 8" id="KW-0808">Transferase</keyword>